<dbReference type="AlphaFoldDB" id="A0A345Z5A1"/>
<dbReference type="NCBIfam" id="TIGR00829">
    <property type="entry name" value="FRU"/>
    <property type="match status" value="1"/>
</dbReference>
<dbReference type="InterPro" id="IPR004715">
    <property type="entry name" value="PTS_IIA_fruc"/>
</dbReference>
<evidence type="ECO:0000256" key="8">
    <source>
        <dbReference type="ARBA" id="ARBA00022692"/>
    </source>
</evidence>
<feature type="transmembrane region" description="Helical" evidence="11">
    <location>
        <begin position="477"/>
        <end position="496"/>
    </location>
</feature>
<dbReference type="InterPro" id="IPR003501">
    <property type="entry name" value="PTS_EIIB_2/3"/>
</dbReference>
<feature type="transmembrane region" description="Helical" evidence="11">
    <location>
        <begin position="398"/>
        <end position="423"/>
    </location>
</feature>
<evidence type="ECO:0000313" key="16">
    <source>
        <dbReference type="Proteomes" id="UP000254792"/>
    </source>
</evidence>
<reference evidence="15 16" key="1">
    <citation type="submission" date="2018-07" db="EMBL/GenBank/DDBJ databases">
        <title>Complete genome sequence of Spiroplasma alleghenense PLHS-1 (ATCC 51752).</title>
        <authorList>
            <person name="Chou L."/>
            <person name="Lee T.-Y."/>
            <person name="Tsai Y.-M."/>
            <person name="Kuo C.-H."/>
        </authorList>
    </citation>
    <scope>NUCLEOTIDE SEQUENCE [LARGE SCALE GENOMIC DNA]</scope>
    <source>
        <strain evidence="15 16">PLHS-1</strain>
    </source>
</reference>
<evidence type="ECO:0000256" key="11">
    <source>
        <dbReference type="SAM" id="Phobius"/>
    </source>
</evidence>
<dbReference type="InterPro" id="IPR013011">
    <property type="entry name" value="PTS_EIIB_2"/>
</dbReference>
<name>A0A345Z5A1_9MOLU</name>
<dbReference type="EMBL" id="CP031376">
    <property type="protein sequence ID" value="AXK51780.1"/>
    <property type="molecule type" value="Genomic_DNA"/>
</dbReference>
<comment type="subcellular location">
    <subcellularLocation>
        <location evidence="1">Cell inner membrane</location>
        <topology evidence="1">Multi-pass membrane protein</topology>
    </subcellularLocation>
</comment>
<dbReference type="GO" id="GO:0090563">
    <property type="term" value="F:protein-phosphocysteine-sugar phosphotransferase activity"/>
    <property type="evidence" value="ECO:0007669"/>
    <property type="project" value="TreeGrafter"/>
</dbReference>
<dbReference type="SUPFAM" id="SSF55804">
    <property type="entry name" value="Phoshotransferase/anion transport protein"/>
    <property type="match status" value="1"/>
</dbReference>
<keyword evidence="5" id="KW-0762">Sugar transport</keyword>
<dbReference type="CDD" id="cd00211">
    <property type="entry name" value="PTS_IIA_fru"/>
    <property type="match status" value="1"/>
</dbReference>
<evidence type="ECO:0000256" key="10">
    <source>
        <dbReference type="ARBA" id="ARBA00023136"/>
    </source>
</evidence>
<feature type="transmembrane region" description="Helical" evidence="11">
    <location>
        <begin position="631"/>
        <end position="658"/>
    </location>
</feature>
<dbReference type="GO" id="GO:0005886">
    <property type="term" value="C:plasma membrane"/>
    <property type="evidence" value="ECO:0007669"/>
    <property type="project" value="UniProtKB-SubCell"/>
</dbReference>
<dbReference type="InterPro" id="IPR013014">
    <property type="entry name" value="PTS_EIIC_2"/>
</dbReference>
<dbReference type="CDD" id="cd05569">
    <property type="entry name" value="PTS_IIB_fructose"/>
    <property type="match status" value="1"/>
</dbReference>
<evidence type="ECO:0000259" key="14">
    <source>
        <dbReference type="PROSITE" id="PS51104"/>
    </source>
</evidence>
<keyword evidence="8 11" id="KW-0812">Transmembrane</keyword>
<dbReference type="InterPro" id="IPR036095">
    <property type="entry name" value="PTS_EIIB-like_sf"/>
</dbReference>
<dbReference type="InterPro" id="IPR002178">
    <property type="entry name" value="PTS_EIIA_type-2_dom"/>
</dbReference>
<feature type="domain" description="PTS EIIB type-2" evidence="13">
    <location>
        <begin position="167"/>
        <end position="263"/>
    </location>
</feature>
<dbReference type="InterPro" id="IPR050864">
    <property type="entry name" value="Bacterial_PTS_Sugar_Transport"/>
</dbReference>
<dbReference type="SUPFAM" id="SSF52794">
    <property type="entry name" value="PTS system IIB component-like"/>
    <property type="match status" value="1"/>
</dbReference>
<keyword evidence="4" id="KW-0597">Phosphoprotein</keyword>
<feature type="transmembrane region" description="Helical" evidence="11">
    <location>
        <begin position="503"/>
        <end position="521"/>
    </location>
</feature>
<gene>
    <name evidence="15" type="primary">mngA</name>
    <name evidence="15" type="ORF">SALLE_v1c11100</name>
</gene>
<accession>A0A345Z5A1</accession>
<proteinExistence type="predicted"/>
<dbReference type="PANTHER" id="PTHR30505:SF28">
    <property type="entry name" value="PTS SYSTEM 2-O-ALPHA-MANNOSYL-D-GLYCERATE-SPECIFIC EIIABC COMPONENT"/>
    <property type="match status" value="1"/>
</dbReference>
<feature type="domain" description="PTS EIIA type-2" evidence="12">
    <location>
        <begin position="6"/>
        <end position="151"/>
    </location>
</feature>
<dbReference type="PROSITE" id="PS51104">
    <property type="entry name" value="PTS_EIIC_TYPE_2"/>
    <property type="match status" value="1"/>
</dbReference>
<feature type="domain" description="PTS EIIC type-2" evidence="14">
    <location>
        <begin position="297"/>
        <end position="668"/>
    </location>
</feature>
<organism evidence="15 16">
    <name type="scientific">Spiroplasma alleghenense</name>
    <dbReference type="NCBI Taxonomy" id="216931"/>
    <lineage>
        <taxon>Bacteria</taxon>
        <taxon>Bacillati</taxon>
        <taxon>Mycoplasmatota</taxon>
        <taxon>Mollicutes</taxon>
        <taxon>Entomoplasmatales</taxon>
        <taxon>Spiroplasmataceae</taxon>
        <taxon>Spiroplasma</taxon>
    </lineage>
</organism>
<sequence>MSEINELLKPTTVVLNSLAKNKDEALQELAQLGFENKIVKNQEDLYKGFILRESETSTGLEDGFAIPHARIKEVKTPTIFFIKYSKPLEWETFDNKPVSVVIGLAIPKNKSSEIHLQLISKIATKLLNQKTRDSLKAANDFETVQNLLFSQDSEQEVVQDLKPDGYLIALTGCPAGVAHTYMSAKLIEDYAKSKNWAVKVEKQGANGIEDKLTDEDVQNANVMLIAADINPAEIERFKDLPVHKTSVAEPLHKMDEIWKKLMKVSRKVEKQEFQSKEKVEKQKFDFKTSFKRQSKGLKDAVLTGISYVVPVIVAGTTIVALITIIKQIFGADVIAQNANWLNTLESTAGGALSILLAPILAGYIAYAMADKPGLFPGFLGGLACNAVSYTKLVNGQEVTVVAGLGFLGGLIAGIIVGYMMIGAKKWMVSKKFQGVLTWFVYPILGSLIIMCLILFALGTPIAMLVSLIFDGLTKLQATSFSFVAGMLIGMLCVFDLGGPFNKVAWAFGFASFTGAFTDGQLTNPSLLTPYAAFWAAGIGTGWTTSLVALLGRKIVNEQEKEAGKIAWVMSSLGITEGSIPMMLSDPFRVIPGFVAGGAVSGALSYAFNLGSTITGGGFITVAGIQSVTGAMAVWLAIITFIIIALIGTAVSTSIILGLKVLKTKPETEKKVRYMTALIFSFGLIKLFKNKEPLIEESTSESKSIRNEV</sequence>
<dbReference type="OrthoDB" id="9782569at2"/>
<dbReference type="Pfam" id="PF02302">
    <property type="entry name" value="PTS_IIB"/>
    <property type="match status" value="1"/>
</dbReference>
<dbReference type="PROSITE" id="PS51094">
    <property type="entry name" value="PTS_EIIA_TYPE_2"/>
    <property type="match status" value="1"/>
</dbReference>
<feature type="transmembrane region" description="Helical" evidence="11">
    <location>
        <begin position="348"/>
        <end position="366"/>
    </location>
</feature>
<keyword evidence="10 11" id="KW-0472">Membrane</keyword>
<evidence type="ECO:0000313" key="15">
    <source>
        <dbReference type="EMBL" id="AXK51780.1"/>
    </source>
</evidence>
<evidence type="ECO:0000256" key="9">
    <source>
        <dbReference type="ARBA" id="ARBA00022989"/>
    </source>
</evidence>
<feature type="transmembrane region" description="Helical" evidence="11">
    <location>
        <begin position="435"/>
        <end position="457"/>
    </location>
</feature>
<evidence type="ECO:0000256" key="3">
    <source>
        <dbReference type="ARBA" id="ARBA00022475"/>
    </source>
</evidence>
<feature type="transmembrane region" description="Helical" evidence="11">
    <location>
        <begin position="562"/>
        <end position="583"/>
    </location>
</feature>
<feature type="transmembrane region" description="Helical" evidence="11">
    <location>
        <begin position="603"/>
        <end position="624"/>
    </location>
</feature>
<dbReference type="GO" id="GO:0022877">
    <property type="term" value="F:protein-N(PI)-phosphohistidine-fructose phosphotransferase system transporter activity"/>
    <property type="evidence" value="ECO:0007669"/>
    <property type="project" value="InterPro"/>
</dbReference>
<keyword evidence="9 11" id="KW-1133">Transmembrane helix</keyword>
<dbReference type="Pfam" id="PF00359">
    <property type="entry name" value="PTS_EIIA_2"/>
    <property type="match status" value="1"/>
</dbReference>
<dbReference type="PROSITE" id="PS51099">
    <property type="entry name" value="PTS_EIIB_TYPE_2"/>
    <property type="match status" value="1"/>
</dbReference>
<keyword evidence="7" id="KW-0598">Phosphotransferase system</keyword>
<dbReference type="GO" id="GO:0009401">
    <property type="term" value="P:phosphoenolpyruvate-dependent sugar phosphotransferase system"/>
    <property type="evidence" value="ECO:0007669"/>
    <property type="project" value="UniProtKB-KW"/>
</dbReference>
<evidence type="ECO:0000256" key="1">
    <source>
        <dbReference type="ARBA" id="ARBA00004429"/>
    </source>
</evidence>
<dbReference type="KEGG" id="salx:SALLE_v1c11100"/>
<evidence type="ECO:0000259" key="13">
    <source>
        <dbReference type="PROSITE" id="PS51099"/>
    </source>
</evidence>
<feature type="transmembrane region" description="Helical" evidence="11">
    <location>
        <begin position="300"/>
        <end position="328"/>
    </location>
</feature>
<evidence type="ECO:0000256" key="6">
    <source>
        <dbReference type="ARBA" id="ARBA00022679"/>
    </source>
</evidence>
<keyword evidence="2" id="KW-0813">Transport</keyword>
<dbReference type="NCBIfam" id="TIGR01427">
    <property type="entry name" value="PTS_IIC_fructo"/>
    <property type="match status" value="1"/>
</dbReference>
<dbReference type="Gene3D" id="3.40.50.2300">
    <property type="match status" value="1"/>
</dbReference>
<keyword evidence="16" id="KW-1185">Reference proteome</keyword>
<keyword evidence="6" id="KW-0808">Transferase</keyword>
<dbReference type="Gene3D" id="3.40.930.10">
    <property type="entry name" value="Mannitol-specific EII, Chain A"/>
    <property type="match status" value="1"/>
</dbReference>
<evidence type="ECO:0000256" key="7">
    <source>
        <dbReference type="ARBA" id="ARBA00022683"/>
    </source>
</evidence>
<dbReference type="InterPro" id="IPR003353">
    <property type="entry name" value="PTS_IIB_fruc"/>
</dbReference>
<evidence type="ECO:0000256" key="4">
    <source>
        <dbReference type="ARBA" id="ARBA00022553"/>
    </source>
</evidence>
<dbReference type="InterPro" id="IPR016152">
    <property type="entry name" value="PTrfase/Anion_transptr"/>
</dbReference>
<dbReference type="RefSeq" id="WP_115558664.1">
    <property type="nucleotide sequence ID" value="NZ_CP031376.1"/>
</dbReference>
<dbReference type="PANTHER" id="PTHR30505">
    <property type="entry name" value="FRUCTOSE-LIKE PERMEASE"/>
    <property type="match status" value="1"/>
</dbReference>
<dbReference type="GO" id="GO:0005351">
    <property type="term" value="F:carbohydrate:proton symporter activity"/>
    <property type="evidence" value="ECO:0007669"/>
    <property type="project" value="InterPro"/>
</dbReference>
<dbReference type="NCBIfam" id="TIGR00848">
    <property type="entry name" value="fruA"/>
    <property type="match status" value="1"/>
</dbReference>
<evidence type="ECO:0000256" key="2">
    <source>
        <dbReference type="ARBA" id="ARBA00022448"/>
    </source>
</evidence>
<evidence type="ECO:0000259" key="12">
    <source>
        <dbReference type="PROSITE" id="PS51094"/>
    </source>
</evidence>
<dbReference type="Proteomes" id="UP000254792">
    <property type="component" value="Chromosome"/>
</dbReference>
<evidence type="ECO:0000256" key="5">
    <source>
        <dbReference type="ARBA" id="ARBA00022597"/>
    </source>
</evidence>
<keyword evidence="3" id="KW-1003">Cell membrane</keyword>
<protein>
    <submittedName>
        <fullName evidence="15">PTS system, 2-O-A-mannosyl-D-glycerate-specific IIA component</fullName>
    </submittedName>
</protein>
<feature type="transmembrane region" description="Helical" evidence="11">
    <location>
        <begin position="527"/>
        <end position="550"/>
    </location>
</feature>
<dbReference type="InterPro" id="IPR006327">
    <property type="entry name" value="PTS_IIC_fruc"/>
</dbReference>